<evidence type="ECO:0000256" key="2">
    <source>
        <dbReference type="SAM" id="MobiDB-lite"/>
    </source>
</evidence>
<organism evidence="3">
    <name type="scientific">Tanacetum cinerariifolium</name>
    <name type="common">Dalmatian daisy</name>
    <name type="synonym">Chrysanthemum cinerariifolium</name>
    <dbReference type="NCBI Taxonomy" id="118510"/>
    <lineage>
        <taxon>Eukaryota</taxon>
        <taxon>Viridiplantae</taxon>
        <taxon>Streptophyta</taxon>
        <taxon>Embryophyta</taxon>
        <taxon>Tracheophyta</taxon>
        <taxon>Spermatophyta</taxon>
        <taxon>Magnoliopsida</taxon>
        <taxon>eudicotyledons</taxon>
        <taxon>Gunneridae</taxon>
        <taxon>Pentapetalae</taxon>
        <taxon>asterids</taxon>
        <taxon>campanulids</taxon>
        <taxon>Asterales</taxon>
        <taxon>Asteraceae</taxon>
        <taxon>Asteroideae</taxon>
        <taxon>Anthemideae</taxon>
        <taxon>Anthemidinae</taxon>
        <taxon>Tanacetum</taxon>
    </lineage>
</organism>
<feature type="region of interest" description="Disordered" evidence="2">
    <location>
        <begin position="82"/>
        <end position="121"/>
    </location>
</feature>
<comment type="caution">
    <text evidence="3">The sequence shown here is derived from an EMBL/GenBank/DDBJ whole genome shotgun (WGS) entry which is preliminary data.</text>
</comment>
<accession>A0A699U363</accession>
<name>A0A699U363_TANCI</name>
<gene>
    <name evidence="3" type="ORF">Tci_888620</name>
</gene>
<proteinExistence type="predicted"/>
<protein>
    <recommendedName>
        <fullName evidence="4">Synaptobrevin, longin-like domain protein</fullName>
    </recommendedName>
</protein>
<feature type="non-terminal residue" evidence="3">
    <location>
        <position position="178"/>
    </location>
</feature>
<keyword evidence="1" id="KW-0175">Coiled coil</keyword>
<evidence type="ECO:0000313" key="3">
    <source>
        <dbReference type="EMBL" id="GFD16651.1"/>
    </source>
</evidence>
<evidence type="ECO:0000256" key="1">
    <source>
        <dbReference type="SAM" id="Coils"/>
    </source>
</evidence>
<dbReference type="AlphaFoldDB" id="A0A699U363"/>
<sequence>MYLRFIQLVIQAQVGDLSTHSIRYISPALTQKVFANMRRVGKGFLGVKTPLFEGMIADRQPVEEELGAEQVQVDAAVVEDVAEDAAHMATPSPPPHGISSPPQEPSSPHQQPPCPPQPQDAKVPSLLFQQVLDTCSALARKVEGLENDKAAQQLEIVKLKARVKNLDKINMVKSSNLR</sequence>
<reference evidence="3" key="1">
    <citation type="journal article" date="2019" name="Sci. Rep.">
        <title>Draft genome of Tanacetum cinerariifolium, the natural source of mosquito coil.</title>
        <authorList>
            <person name="Yamashiro T."/>
            <person name="Shiraishi A."/>
            <person name="Satake H."/>
            <person name="Nakayama K."/>
        </authorList>
    </citation>
    <scope>NUCLEOTIDE SEQUENCE</scope>
</reference>
<feature type="compositionally biased region" description="Pro residues" evidence="2">
    <location>
        <begin position="91"/>
        <end position="118"/>
    </location>
</feature>
<dbReference type="EMBL" id="BKCJ011294779">
    <property type="protein sequence ID" value="GFD16651.1"/>
    <property type="molecule type" value="Genomic_DNA"/>
</dbReference>
<evidence type="ECO:0008006" key="4">
    <source>
        <dbReference type="Google" id="ProtNLM"/>
    </source>
</evidence>
<feature type="coiled-coil region" evidence="1">
    <location>
        <begin position="135"/>
        <end position="162"/>
    </location>
</feature>